<sequence>MDSFQLNSNSDSIKDIFDSSLNLEETHYKEGYTEGYNDGLSSGKDEGRQVGLKTGFQVGEELGFYRGCIDIWNSAIRVDPTCFSSRVQKSIKQMDELVEKYPKLEPENESVTNIMDSLRLKFRAICATMNVKLEYDGYPKPSDNSFGFCHLYDRAPTLQTPAAIRGFQTGYAEQFDYFTSGYVLIDVDGFSDEFLKTGYAEQFDYFTSGYVLIDVDGFSDAFLKPRQSTSFRSKYAPYPLSLWALVDEASTDAMFGR</sequence>
<keyword evidence="4" id="KW-1185">Reference proteome</keyword>
<evidence type="ECO:0000256" key="1">
    <source>
        <dbReference type="ARBA" id="ARBA00038090"/>
    </source>
</evidence>
<dbReference type="PANTHER" id="PTHR28532">
    <property type="entry name" value="GEO13458P1"/>
    <property type="match status" value="1"/>
</dbReference>
<proteinExistence type="inferred from homology"/>
<dbReference type="Proteomes" id="UP001642360">
    <property type="component" value="Unassembled WGS sequence"/>
</dbReference>
<evidence type="ECO:0000313" key="4">
    <source>
        <dbReference type="Proteomes" id="UP001642360"/>
    </source>
</evidence>
<dbReference type="PANTHER" id="PTHR28532:SF1">
    <property type="entry name" value="ORAL CANCER OVEREXPRESSED 1"/>
    <property type="match status" value="1"/>
</dbReference>
<organism evidence="3 4">
    <name type="scientific">Ilex paraguariensis</name>
    <name type="common">yerba mate</name>
    <dbReference type="NCBI Taxonomy" id="185542"/>
    <lineage>
        <taxon>Eukaryota</taxon>
        <taxon>Viridiplantae</taxon>
        <taxon>Streptophyta</taxon>
        <taxon>Embryophyta</taxon>
        <taxon>Tracheophyta</taxon>
        <taxon>Spermatophyta</taxon>
        <taxon>Magnoliopsida</taxon>
        <taxon>eudicotyledons</taxon>
        <taxon>Gunneridae</taxon>
        <taxon>Pentapetalae</taxon>
        <taxon>asterids</taxon>
        <taxon>campanulids</taxon>
        <taxon>Aquifoliales</taxon>
        <taxon>Aquifoliaceae</taxon>
        <taxon>Ilex</taxon>
    </lineage>
</organism>
<name>A0ABC8T1H6_9AQUA</name>
<dbReference type="EMBL" id="CAUOFW020003658">
    <property type="protein sequence ID" value="CAK9161289.1"/>
    <property type="molecule type" value="Genomic_DNA"/>
</dbReference>
<protein>
    <recommendedName>
        <fullName evidence="2">Essential protein Yae1 N-terminal domain-containing protein</fullName>
    </recommendedName>
</protein>
<dbReference type="AlphaFoldDB" id="A0ABC8T1H6"/>
<comment type="similarity">
    <text evidence="1">Belongs to the LTO1 family.</text>
</comment>
<gene>
    <name evidence="3" type="ORF">ILEXP_LOCUS30084</name>
</gene>
<feature type="domain" description="Essential protein Yae1 N-terminal" evidence="2">
    <location>
        <begin position="31"/>
        <end position="69"/>
    </location>
</feature>
<evidence type="ECO:0000259" key="2">
    <source>
        <dbReference type="Pfam" id="PF09811"/>
    </source>
</evidence>
<dbReference type="InterPro" id="IPR052436">
    <property type="entry name" value="LTO1_adapter"/>
</dbReference>
<comment type="caution">
    <text evidence="3">The sequence shown here is derived from an EMBL/GenBank/DDBJ whole genome shotgun (WGS) entry which is preliminary data.</text>
</comment>
<dbReference type="Pfam" id="PF09811">
    <property type="entry name" value="Yae1_N"/>
    <property type="match status" value="1"/>
</dbReference>
<accession>A0ABC8T1H6</accession>
<dbReference type="InterPro" id="IPR019191">
    <property type="entry name" value="Essential_protein_Yae1_N"/>
</dbReference>
<reference evidence="3 4" key="1">
    <citation type="submission" date="2024-02" db="EMBL/GenBank/DDBJ databases">
        <authorList>
            <person name="Vignale AGUSTIN F."/>
            <person name="Sosa J E."/>
            <person name="Modenutti C."/>
        </authorList>
    </citation>
    <scope>NUCLEOTIDE SEQUENCE [LARGE SCALE GENOMIC DNA]</scope>
</reference>
<evidence type="ECO:0000313" key="3">
    <source>
        <dbReference type="EMBL" id="CAK9161289.1"/>
    </source>
</evidence>